<gene>
    <name evidence="2" type="ORF">ACFOY2_36455</name>
</gene>
<sequence>MPREVPGTSNMPPPPRRIQPGDNVADTRSAGDDDRADAFRRALGSDRTREVIRALVEADGQLPIAELQVQAGLSFLEFTSVLAELTEEGLLTVDGPPGHETVSLFDKG</sequence>
<protein>
    <recommendedName>
        <fullName evidence="4">DprA winged helix domain-containing protein</fullName>
    </recommendedName>
</protein>
<name>A0ABV8GIU2_9ACTN</name>
<comment type="caution">
    <text evidence="2">The sequence shown here is derived from an EMBL/GenBank/DDBJ whole genome shotgun (WGS) entry which is preliminary data.</text>
</comment>
<dbReference type="EMBL" id="JBHSBI010000023">
    <property type="protein sequence ID" value="MFC4012773.1"/>
    <property type="molecule type" value="Genomic_DNA"/>
</dbReference>
<proteinExistence type="predicted"/>
<dbReference type="RefSeq" id="WP_379532671.1">
    <property type="nucleotide sequence ID" value="NZ_JBHSBI010000023.1"/>
</dbReference>
<accession>A0ABV8GIU2</accession>
<dbReference type="Proteomes" id="UP001595851">
    <property type="component" value="Unassembled WGS sequence"/>
</dbReference>
<keyword evidence="3" id="KW-1185">Reference proteome</keyword>
<evidence type="ECO:0008006" key="4">
    <source>
        <dbReference type="Google" id="ProtNLM"/>
    </source>
</evidence>
<evidence type="ECO:0000313" key="3">
    <source>
        <dbReference type="Proteomes" id="UP001595851"/>
    </source>
</evidence>
<reference evidence="3" key="1">
    <citation type="journal article" date="2019" name="Int. J. Syst. Evol. Microbiol.">
        <title>The Global Catalogue of Microorganisms (GCM) 10K type strain sequencing project: providing services to taxonomists for standard genome sequencing and annotation.</title>
        <authorList>
            <consortium name="The Broad Institute Genomics Platform"/>
            <consortium name="The Broad Institute Genome Sequencing Center for Infectious Disease"/>
            <person name="Wu L."/>
            <person name="Ma J."/>
        </authorList>
    </citation>
    <scope>NUCLEOTIDE SEQUENCE [LARGE SCALE GENOMIC DNA]</scope>
    <source>
        <strain evidence="3">TBRC 1276</strain>
    </source>
</reference>
<feature type="region of interest" description="Disordered" evidence="1">
    <location>
        <begin position="1"/>
        <end position="34"/>
    </location>
</feature>
<evidence type="ECO:0000256" key="1">
    <source>
        <dbReference type="SAM" id="MobiDB-lite"/>
    </source>
</evidence>
<evidence type="ECO:0000313" key="2">
    <source>
        <dbReference type="EMBL" id="MFC4012773.1"/>
    </source>
</evidence>
<organism evidence="2 3">
    <name type="scientific">Nonomuraea purpurea</name>
    <dbReference type="NCBI Taxonomy" id="1849276"/>
    <lineage>
        <taxon>Bacteria</taxon>
        <taxon>Bacillati</taxon>
        <taxon>Actinomycetota</taxon>
        <taxon>Actinomycetes</taxon>
        <taxon>Streptosporangiales</taxon>
        <taxon>Streptosporangiaceae</taxon>
        <taxon>Nonomuraea</taxon>
    </lineage>
</organism>